<dbReference type="Proteomes" id="UP000070533">
    <property type="component" value="Unassembled WGS sequence"/>
</dbReference>
<organism evidence="11 12">
    <name type="scientific">Prevotella corporis</name>
    <dbReference type="NCBI Taxonomy" id="28128"/>
    <lineage>
        <taxon>Bacteria</taxon>
        <taxon>Pseudomonadati</taxon>
        <taxon>Bacteroidota</taxon>
        <taxon>Bacteroidia</taxon>
        <taxon>Bacteroidales</taxon>
        <taxon>Prevotellaceae</taxon>
        <taxon>Prevotella</taxon>
    </lineage>
</organism>
<dbReference type="Gene3D" id="3.20.20.60">
    <property type="entry name" value="Phosphoenolpyruvate-binding domains"/>
    <property type="match status" value="1"/>
</dbReference>
<dbReference type="FunFam" id="3.20.20.60:FF:000003">
    <property type="entry name" value="3-methyl-2-oxobutanoate hydroxymethyltransferase"/>
    <property type="match status" value="1"/>
</dbReference>
<reference evidence="12" key="1">
    <citation type="submission" date="2016-01" db="EMBL/GenBank/DDBJ databases">
        <authorList>
            <person name="Mitreva M."/>
            <person name="Pepin K.H."/>
            <person name="Mihindukulasuriya K.A."/>
            <person name="Fulton R."/>
            <person name="Fronick C."/>
            <person name="O'Laughlin M."/>
            <person name="Miner T."/>
            <person name="Herter B."/>
            <person name="Rosa B.A."/>
            <person name="Cordes M."/>
            <person name="Tomlinson C."/>
            <person name="Wollam A."/>
            <person name="Palsikar V.B."/>
            <person name="Mardis E.R."/>
            <person name="Wilson R.K."/>
        </authorList>
    </citation>
    <scope>NUCLEOTIDE SEQUENCE [LARGE SCALE GENOMIC DNA]</scope>
    <source>
        <strain evidence="12">MJR7716</strain>
    </source>
</reference>
<keyword evidence="7 10" id="KW-0479">Metal-binding</keyword>
<evidence type="ECO:0000256" key="6">
    <source>
        <dbReference type="ARBA" id="ARBA00056497"/>
    </source>
</evidence>
<evidence type="ECO:0000256" key="3">
    <source>
        <dbReference type="ARBA" id="ARBA00011424"/>
    </source>
</evidence>
<dbReference type="RefSeq" id="WP_025876540.1">
    <property type="nucleotide sequence ID" value="NZ_BAAAXP010000089.1"/>
</dbReference>
<dbReference type="GO" id="GO:0015940">
    <property type="term" value="P:pantothenate biosynthetic process"/>
    <property type="evidence" value="ECO:0007669"/>
    <property type="project" value="UniProtKB-UniRule"/>
</dbReference>
<dbReference type="HAMAP" id="MF_00156">
    <property type="entry name" value="PanB"/>
    <property type="match status" value="1"/>
</dbReference>
<evidence type="ECO:0000313" key="12">
    <source>
        <dbReference type="Proteomes" id="UP000070533"/>
    </source>
</evidence>
<comment type="caution">
    <text evidence="11">The sequence shown here is derived from an EMBL/GenBank/DDBJ whole genome shotgun (WGS) entry which is preliminary data.</text>
</comment>
<dbReference type="PIRSF" id="PIRSF000388">
    <property type="entry name" value="Pantoate_hydroxy_MeTrfase"/>
    <property type="match status" value="1"/>
</dbReference>
<dbReference type="PANTHER" id="PTHR20881">
    <property type="entry name" value="3-METHYL-2-OXOBUTANOATE HYDROXYMETHYLTRANSFERASE"/>
    <property type="match status" value="1"/>
</dbReference>
<name>A0A133QLX3_9BACT</name>
<feature type="binding site" evidence="7 9">
    <location>
        <begin position="52"/>
        <end position="53"/>
    </location>
    <ligand>
        <name>3-methyl-2-oxobutanoate</name>
        <dbReference type="ChEBI" id="CHEBI:11851"/>
    </ligand>
</feature>
<sequence length="272" mass="28935">MGYLTTDKKKITAKTFIEMKAAGQKIAQMTAYDYTTAAILDAAGIDSILIGDSASNIVCGNDDTLPITLEQMIYHARAVAKACQHCLTVCDMPFGSYQVSSEEGIRNAIRIAKESGVDAVKLEGGEEIADTVRGIVNAGIPVVGHLGLTPQSIHKLGGYGLQAKEETEALKLMADARALDKAGAFCIVLEKVPAELAAQVTKVVKAATIGIGAGNGTDGQVLVYADALGMSHRFRPKFLRYFADMEKCMTEGVQAYVGSVREGTFPSDEESY</sequence>
<keyword evidence="7 10" id="KW-0460">Magnesium</keyword>
<dbReference type="STRING" id="28128.HMPREF3226_00327"/>
<evidence type="ECO:0000256" key="2">
    <source>
        <dbReference type="ARBA" id="ARBA00008676"/>
    </source>
</evidence>
<dbReference type="NCBIfam" id="NF001452">
    <property type="entry name" value="PRK00311.1"/>
    <property type="match status" value="1"/>
</dbReference>
<keyword evidence="4 7" id="KW-0566">Pantothenate biosynthesis</keyword>
<feature type="binding site" evidence="7 9">
    <location>
        <position position="121"/>
    </location>
    <ligand>
        <name>3-methyl-2-oxobutanoate</name>
        <dbReference type="ChEBI" id="CHEBI:11851"/>
    </ligand>
</feature>
<dbReference type="AlphaFoldDB" id="A0A133QLX3"/>
<dbReference type="GO" id="GO:0005737">
    <property type="term" value="C:cytoplasm"/>
    <property type="evidence" value="ECO:0007669"/>
    <property type="project" value="UniProtKB-SubCell"/>
</dbReference>
<comment type="cofactor">
    <cofactor evidence="7 10">
        <name>Mg(2+)</name>
        <dbReference type="ChEBI" id="CHEBI:18420"/>
    </cofactor>
    <text evidence="7 10">Binds 1 Mg(2+) ion per subunit.</text>
</comment>
<keyword evidence="7" id="KW-0963">Cytoplasm</keyword>
<comment type="pathway">
    <text evidence="1 7">Cofactor biosynthesis; (R)-pantothenate biosynthesis; (R)-pantoate from 3-methyl-2-oxobutanoate: step 1/2.</text>
</comment>
<gene>
    <name evidence="7" type="primary">panB</name>
    <name evidence="11" type="ORF">HMPREF3226_00327</name>
</gene>
<dbReference type="PANTHER" id="PTHR20881:SF0">
    <property type="entry name" value="3-METHYL-2-OXOBUTANOATE HYDROXYMETHYLTRANSFERASE"/>
    <property type="match status" value="1"/>
</dbReference>
<dbReference type="InterPro" id="IPR003700">
    <property type="entry name" value="Pantoate_hydroxy_MeTrfase"/>
</dbReference>
<feature type="binding site" evidence="7 10">
    <location>
        <position position="123"/>
    </location>
    <ligand>
        <name>Mg(2+)</name>
        <dbReference type="ChEBI" id="CHEBI:18420"/>
    </ligand>
</feature>
<feature type="binding site" evidence="7 10">
    <location>
        <position position="52"/>
    </location>
    <ligand>
        <name>Mg(2+)</name>
        <dbReference type="ChEBI" id="CHEBI:18420"/>
    </ligand>
</feature>
<keyword evidence="12" id="KW-1185">Reference proteome</keyword>
<evidence type="ECO:0000256" key="9">
    <source>
        <dbReference type="PIRSR" id="PIRSR000388-2"/>
    </source>
</evidence>
<dbReference type="EMBL" id="LRQG01000013">
    <property type="protein sequence ID" value="KXA43881.1"/>
    <property type="molecule type" value="Genomic_DNA"/>
</dbReference>
<evidence type="ECO:0000313" key="11">
    <source>
        <dbReference type="EMBL" id="KXA43881.1"/>
    </source>
</evidence>
<feature type="active site" description="Proton acceptor" evidence="7 8">
    <location>
        <position position="190"/>
    </location>
</feature>
<dbReference type="NCBIfam" id="TIGR00222">
    <property type="entry name" value="panB"/>
    <property type="match status" value="1"/>
</dbReference>
<comment type="catalytic activity">
    <reaction evidence="7">
        <text>(6R)-5,10-methylene-5,6,7,8-tetrahydrofolate + 3-methyl-2-oxobutanoate + H2O = 2-dehydropantoate + (6S)-5,6,7,8-tetrahydrofolate</text>
        <dbReference type="Rhea" id="RHEA:11824"/>
        <dbReference type="ChEBI" id="CHEBI:11561"/>
        <dbReference type="ChEBI" id="CHEBI:11851"/>
        <dbReference type="ChEBI" id="CHEBI:15377"/>
        <dbReference type="ChEBI" id="CHEBI:15636"/>
        <dbReference type="ChEBI" id="CHEBI:57453"/>
        <dbReference type="EC" id="2.1.2.11"/>
    </reaction>
</comment>
<protein>
    <recommendedName>
        <fullName evidence="7">3-methyl-2-oxobutanoate hydroxymethyltransferase</fullName>
        <ecNumber evidence="7">2.1.2.11</ecNumber>
    </recommendedName>
    <alternativeName>
        <fullName evidence="7">Ketopantoate hydroxymethyltransferase</fullName>
        <shortName evidence="7">KPHMT</shortName>
    </alternativeName>
</protein>
<dbReference type="GO" id="GO:0003864">
    <property type="term" value="F:3-methyl-2-oxobutanoate hydroxymethyltransferase activity"/>
    <property type="evidence" value="ECO:0007669"/>
    <property type="project" value="UniProtKB-UniRule"/>
</dbReference>
<dbReference type="InterPro" id="IPR015813">
    <property type="entry name" value="Pyrv/PenolPyrv_kinase-like_dom"/>
</dbReference>
<dbReference type="eggNOG" id="COG0413">
    <property type="taxonomic scope" value="Bacteria"/>
</dbReference>
<comment type="subunit">
    <text evidence="3 7">Homodecamer; pentamer of dimers.</text>
</comment>
<dbReference type="GO" id="GO:0000287">
    <property type="term" value="F:magnesium ion binding"/>
    <property type="evidence" value="ECO:0007669"/>
    <property type="project" value="TreeGrafter"/>
</dbReference>
<evidence type="ECO:0000256" key="8">
    <source>
        <dbReference type="PIRSR" id="PIRSR000388-1"/>
    </source>
</evidence>
<dbReference type="Pfam" id="PF02548">
    <property type="entry name" value="Pantoate_transf"/>
    <property type="match status" value="1"/>
</dbReference>
<evidence type="ECO:0000256" key="7">
    <source>
        <dbReference type="HAMAP-Rule" id="MF_00156"/>
    </source>
</evidence>
<keyword evidence="5 7" id="KW-0808">Transferase</keyword>
<proteinExistence type="inferred from homology"/>
<comment type="function">
    <text evidence="6 7">Catalyzes the reversible reaction in which hydroxymethyl group from 5,10-methylenetetrahydrofolate is transferred onto alpha-ketoisovalerate to form ketopantoate.</text>
</comment>
<dbReference type="CDD" id="cd06557">
    <property type="entry name" value="KPHMT-like"/>
    <property type="match status" value="1"/>
</dbReference>
<keyword evidence="11" id="KW-0489">Methyltransferase</keyword>
<evidence type="ECO:0000256" key="5">
    <source>
        <dbReference type="ARBA" id="ARBA00022679"/>
    </source>
</evidence>
<dbReference type="OrthoDB" id="9781789at2"/>
<dbReference type="EC" id="2.1.2.11" evidence="7"/>
<feature type="binding site" evidence="7 10">
    <location>
        <position position="91"/>
    </location>
    <ligand>
        <name>Mg(2+)</name>
        <dbReference type="ChEBI" id="CHEBI:18420"/>
    </ligand>
</feature>
<dbReference type="SUPFAM" id="SSF51621">
    <property type="entry name" value="Phosphoenolpyruvate/pyruvate domain"/>
    <property type="match status" value="1"/>
</dbReference>
<dbReference type="InterPro" id="IPR040442">
    <property type="entry name" value="Pyrv_kinase-like_dom_sf"/>
</dbReference>
<comment type="similarity">
    <text evidence="2 7">Belongs to the PanB family.</text>
</comment>
<dbReference type="GO" id="GO:0008168">
    <property type="term" value="F:methyltransferase activity"/>
    <property type="evidence" value="ECO:0007669"/>
    <property type="project" value="UniProtKB-KW"/>
</dbReference>
<evidence type="ECO:0000256" key="4">
    <source>
        <dbReference type="ARBA" id="ARBA00022655"/>
    </source>
</evidence>
<dbReference type="UniPathway" id="UPA00028">
    <property type="reaction ID" value="UER00003"/>
</dbReference>
<evidence type="ECO:0000256" key="1">
    <source>
        <dbReference type="ARBA" id="ARBA00005033"/>
    </source>
</evidence>
<accession>A0A133QLX3</accession>
<feature type="binding site" evidence="7 9">
    <location>
        <position position="91"/>
    </location>
    <ligand>
        <name>3-methyl-2-oxobutanoate</name>
        <dbReference type="ChEBI" id="CHEBI:11851"/>
    </ligand>
</feature>
<dbReference type="PATRIC" id="fig|28128.5.peg.326"/>
<dbReference type="GO" id="GO:0032259">
    <property type="term" value="P:methylation"/>
    <property type="evidence" value="ECO:0007669"/>
    <property type="project" value="UniProtKB-KW"/>
</dbReference>
<comment type="subcellular location">
    <subcellularLocation>
        <location evidence="7">Cytoplasm</location>
    </subcellularLocation>
</comment>
<evidence type="ECO:0000256" key="10">
    <source>
        <dbReference type="PIRSR" id="PIRSR000388-3"/>
    </source>
</evidence>